<protein>
    <recommendedName>
        <fullName evidence="4">BAR domain protein</fullName>
    </recommendedName>
</protein>
<dbReference type="OrthoDB" id="341388at2759"/>
<dbReference type="SUPFAM" id="SSF103657">
    <property type="entry name" value="BAR/IMD domain-like"/>
    <property type="match status" value="1"/>
</dbReference>
<evidence type="ECO:0008006" key="4">
    <source>
        <dbReference type="Google" id="ProtNLM"/>
    </source>
</evidence>
<proteinExistence type="predicted"/>
<gene>
    <name evidence="2" type="ORF">CmeUKMEL1_18230</name>
</gene>
<comment type="caution">
    <text evidence="2">The sequence shown here is derived from an EMBL/GenBank/DDBJ whole genome shotgun (WGS) entry which is preliminary data.</text>
</comment>
<evidence type="ECO:0000313" key="3">
    <source>
        <dbReference type="Proteomes" id="UP000236928"/>
    </source>
</evidence>
<dbReference type="InterPro" id="IPR027267">
    <property type="entry name" value="AH/BAR_dom_sf"/>
</dbReference>
<keyword evidence="3" id="KW-1185">Reference proteome</keyword>
<accession>A0A2P4Z6B8</accession>
<sequence>MMKFLRKIFYVKKIANDPLESLTGELDNVLKFAKKMQIAVDKSISSVANLCYSRELILNGIGNLFPQEAIEYGSLMNSMECMGSLTTAREHFNVDCDQVKILIQEMVLSVNSIQKRLIKRRIAYSERIHYEKKLKKRQQRMNSGKSISLNDNVKLDRTQRKCGDALDEFTRIDDDVQQELQQFLTRSHEISLNIISKYNYAVGSFFSFVYSHYDNTVNGEIPTNNLMIPDQPQVSITNSNSTPNAELVVSPGKVSGTAMNSATSVSTSSSNQVQSTPSFHQTGNISMSTINLQKMDSSETLSRPASTSTLKKSDSGCFSGVEFVSRRNTKTIHQNSSSMEINLNKA</sequence>
<dbReference type="AlphaFoldDB" id="A0A2P4Z6B8"/>
<feature type="compositionally biased region" description="Polar residues" evidence="1">
    <location>
        <begin position="279"/>
        <end position="310"/>
    </location>
</feature>
<dbReference type="Proteomes" id="UP000236928">
    <property type="component" value="Unassembled WGS sequence"/>
</dbReference>
<evidence type="ECO:0000313" key="2">
    <source>
        <dbReference type="EMBL" id="POM85600.1"/>
    </source>
</evidence>
<organism evidence="2 3">
    <name type="scientific">Cryptosporidium meleagridis</name>
    <dbReference type="NCBI Taxonomy" id="93969"/>
    <lineage>
        <taxon>Eukaryota</taxon>
        <taxon>Sar</taxon>
        <taxon>Alveolata</taxon>
        <taxon>Apicomplexa</taxon>
        <taxon>Conoidasida</taxon>
        <taxon>Coccidia</taxon>
        <taxon>Eucoccidiorida</taxon>
        <taxon>Eimeriorina</taxon>
        <taxon>Cryptosporidiidae</taxon>
        <taxon>Cryptosporidium</taxon>
    </lineage>
</organism>
<name>A0A2P4Z6B8_9CRYT</name>
<feature type="region of interest" description="Disordered" evidence="1">
    <location>
        <begin position="259"/>
        <end position="315"/>
    </location>
</feature>
<dbReference type="Gene3D" id="1.20.1270.60">
    <property type="entry name" value="Arfaptin homology (AH) domain/BAR domain"/>
    <property type="match status" value="1"/>
</dbReference>
<feature type="compositionally biased region" description="Low complexity" evidence="1">
    <location>
        <begin position="259"/>
        <end position="278"/>
    </location>
</feature>
<dbReference type="VEuPathDB" id="CryptoDB:CmeUKMEL1_18230"/>
<evidence type="ECO:0000256" key="1">
    <source>
        <dbReference type="SAM" id="MobiDB-lite"/>
    </source>
</evidence>
<reference evidence="2 3" key="1">
    <citation type="submission" date="2014-04" db="EMBL/GenBank/DDBJ databases">
        <title>Comparative Genomics of Cryptosporidium Species.</title>
        <authorList>
            <person name="Silva J.C."/>
            <person name="Su Q."/>
            <person name="Chalmers R."/>
            <person name="Chibucos M.C."/>
            <person name="Elwin K."/>
            <person name="Godinez A."/>
            <person name="Guo F."/>
            <person name="Huynh K."/>
            <person name="Orvis J."/>
            <person name="Ott S."/>
            <person name="Sadzewicz L."/>
            <person name="Sengamalay N."/>
            <person name="Shetty A."/>
            <person name="Sun M."/>
            <person name="Tallon L."/>
            <person name="Xiao L."/>
            <person name="Zhang H."/>
            <person name="Fraser C.M."/>
            <person name="Zhu G."/>
            <person name="Kissinger J."/>
            <person name="Widmer G."/>
        </authorList>
    </citation>
    <scope>NUCLEOTIDE SEQUENCE [LARGE SCALE GENOMIC DNA]</scope>
    <source>
        <strain evidence="2 3">UKMEL1</strain>
    </source>
</reference>
<dbReference type="EMBL" id="JIBK01000054">
    <property type="protein sequence ID" value="POM85600.1"/>
    <property type="molecule type" value="Genomic_DNA"/>
</dbReference>